<protein>
    <submittedName>
        <fullName evidence="5">Glycosyltransferase</fullName>
    </submittedName>
</protein>
<evidence type="ECO:0000259" key="4">
    <source>
        <dbReference type="Pfam" id="PF00535"/>
    </source>
</evidence>
<comment type="caution">
    <text evidence="5">The sequence shown here is derived from an EMBL/GenBank/DDBJ whole genome shotgun (WGS) entry which is preliminary data.</text>
</comment>
<dbReference type="Proteomes" id="UP000561011">
    <property type="component" value="Unassembled WGS sequence"/>
</dbReference>
<dbReference type="PANTHER" id="PTHR43685">
    <property type="entry name" value="GLYCOSYLTRANSFERASE"/>
    <property type="match status" value="1"/>
</dbReference>
<evidence type="ECO:0000313" key="6">
    <source>
        <dbReference type="Proteomes" id="UP000561011"/>
    </source>
</evidence>
<dbReference type="RefSeq" id="WP_179913446.1">
    <property type="nucleotide sequence ID" value="NZ_JACBYE010000022.1"/>
</dbReference>
<keyword evidence="6" id="KW-1185">Reference proteome</keyword>
<evidence type="ECO:0000256" key="2">
    <source>
        <dbReference type="ARBA" id="ARBA00022676"/>
    </source>
</evidence>
<accession>A0A853ETU1</accession>
<keyword evidence="3 5" id="KW-0808">Transferase</keyword>
<organism evidence="5 6">
    <name type="scientific">Sanguibacter inulinus</name>
    <dbReference type="NCBI Taxonomy" id="60922"/>
    <lineage>
        <taxon>Bacteria</taxon>
        <taxon>Bacillati</taxon>
        <taxon>Actinomycetota</taxon>
        <taxon>Actinomycetes</taxon>
        <taxon>Micrococcales</taxon>
        <taxon>Sanguibacteraceae</taxon>
        <taxon>Sanguibacter</taxon>
    </lineage>
</organism>
<dbReference type="InterPro" id="IPR050834">
    <property type="entry name" value="Glycosyltransf_2"/>
</dbReference>
<dbReference type="InterPro" id="IPR029044">
    <property type="entry name" value="Nucleotide-diphossugar_trans"/>
</dbReference>
<dbReference type="Pfam" id="PF00535">
    <property type="entry name" value="Glycos_transf_2"/>
    <property type="match status" value="1"/>
</dbReference>
<proteinExistence type="inferred from homology"/>
<gene>
    <name evidence="5" type="ORF">HZZ10_10400</name>
</gene>
<reference evidence="5 6" key="1">
    <citation type="submission" date="2020-07" db="EMBL/GenBank/DDBJ databases">
        <title>MOT database genomes.</title>
        <authorList>
            <person name="Joseph S."/>
            <person name="Aduse-Opoku J."/>
            <person name="Hashim A."/>
            <person name="Wade W."/>
            <person name="Curtis M."/>
        </authorList>
    </citation>
    <scope>NUCLEOTIDE SEQUENCE [LARGE SCALE GENOMIC DNA]</scope>
    <source>
        <strain evidence="5 6">DSM 100099</strain>
    </source>
</reference>
<sequence>MTAAGAAPFSVLLPVYAGDRPEYLRRAYDSVTVEQTLRPAEVVIVRDGPVGEAMRQELLAAAGSPVVPTRVVELPENVGLAGALEAGLAECSHEIVARMDADDISRPGRFAAQVPLVEAGLDIVGSAIQEFEDEHEPGLVRVPPVGAEEIQQRARFVSPFNHPTVVYRRGAVADAGGYQDLALMEDYWLFARMLLAGAAPANLAEPLVLYRIGAGAYARRGGRGILRSELGLQRRLLSVGFLTRTQYLRNCAIRGIYRLVPESIRKTGYRAFVRRGPG</sequence>
<dbReference type="SUPFAM" id="SSF53448">
    <property type="entry name" value="Nucleotide-diphospho-sugar transferases"/>
    <property type="match status" value="1"/>
</dbReference>
<dbReference type="Gene3D" id="3.90.550.10">
    <property type="entry name" value="Spore Coat Polysaccharide Biosynthesis Protein SpsA, Chain A"/>
    <property type="match status" value="1"/>
</dbReference>
<dbReference type="PANTHER" id="PTHR43685:SF5">
    <property type="entry name" value="GLYCOSYLTRANSFERASE EPSE-RELATED"/>
    <property type="match status" value="1"/>
</dbReference>
<evidence type="ECO:0000256" key="3">
    <source>
        <dbReference type="ARBA" id="ARBA00022679"/>
    </source>
</evidence>
<feature type="domain" description="Glycosyltransferase 2-like" evidence="4">
    <location>
        <begin position="10"/>
        <end position="165"/>
    </location>
</feature>
<dbReference type="InterPro" id="IPR001173">
    <property type="entry name" value="Glyco_trans_2-like"/>
</dbReference>
<name>A0A853ETU1_9MICO</name>
<evidence type="ECO:0000256" key="1">
    <source>
        <dbReference type="ARBA" id="ARBA00006739"/>
    </source>
</evidence>
<comment type="similarity">
    <text evidence="1">Belongs to the glycosyltransferase 2 family.</text>
</comment>
<dbReference type="EMBL" id="JACBYE010000022">
    <property type="protein sequence ID" value="NYS93927.1"/>
    <property type="molecule type" value="Genomic_DNA"/>
</dbReference>
<evidence type="ECO:0000313" key="5">
    <source>
        <dbReference type="EMBL" id="NYS93927.1"/>
    </source>
</evidence>
<dbReference type="GO" id="GO:0016757">
    <property type="term" value="F:glycosyltransferase activity"/>
    <property type="evidence" value="ECO:0007669"/>
    <property type="project" value="UniProtKB-KW"/>
</dbReference>
<keyword evidence="2" id="KW-0328">Glycosyltransferase</keyword>
<dbReference type="AlphaFoldDB" id="A0A853ETU1"/>